<sequence>MMPFPFLGTAVAVETRKALASSTMRATTVSLVAGIALLSGAFVFLRSGGSGEVAAKLALLVRGQGWTGLIDAAEQVTAAGALLAFGMGLSWIVGREFAHGTISGLFALPVPRRSIALAKLFVYAGWCALTTLLLVGILVVLGIAAGFGAPDGEALSALGREGALGVLTGMLAVPCAWAATLSRGILAGLGTAAGIVVAAQVAVIAGAGPWFPIAAPALWAFQMGDVPDGALALVAVVPVMFGSLTVWAWSRLQLDH</sequence>
<keyword evidence="1" id="KW-0812">Transmembrane</keyword>
<accession>A0ABU5T661</accession>
<dbReference type="EMBL" id="JAYGGQ010000007">
    <property type="protein sequence ID" value="MEA5455139.1"/>
    <property type="molecule type" value="Genomic_DNA"/>
</dbReference>
<protein>
    <submittedName>
        <fullName evidence="2">ABC transporter permease</fullName>
    </submittedName>
</protein>
<dbReference type="Proteomes" id="UP001304769">
    <property type="component" value="Unassembled WGS sequence"/>
</dbReference>
<evidence type="ECO:0000313" key="2">
    <source>
        <dbReference type="EMBL" id="MEA5455139.1"/>
    </source>
</evidence>
<gene>
    <name evidence="2" type="ORF">SPF06_10445</name>
</gene>
<evidence type="ECO:0000256" key="1">
    <source>
        <dbReference type="SAM" id="Phobius"/>
    </source>
</evidence>
<feature type="transmembrane region" description="Helical" evidence="1">
    <location>
        <begin position="120"/>
        <end position="147"/>
    </location>
</feature>
<feature type="transmembrane region" description="Helical" evidence="1">
    <location>
        <begin position="186"/>
        <end position="210"/>
    </location>
</feature>
<feature type="transmembrane region" description="Helical" evidence="1">
    <location>
        <begin position="162"/>
        <end position="179"/>
    </location>
</feature>
<feature type="transmembrane region" description="Helical" evidence="1">
    <location>
        <begin position="230"/>
        <end position="249"/>
    </location>
</feature>
<feature type="transmembrane region" description="Helical" evidence="1">
    <location>
        <begin position="30"/>
        <end position="47"/>
    </location>
</feature>
<keyword evidence="1" id="KW-0472">Membrane</keyword>
<dbReference type="Pfam" id="PF12730">
    <property type="entry name" value="ABC2_membrane_4"/>
    <property type="match status" value="1"/>
</dbReference>
<evidence type="ECO:0000313" key="3">
    <source>
        <dbReference type="Proteomes" id="UP001304769"/>
    </source>
</evidence>
<organism evidence="2 3">
    <name type="scientific">Sinomonas terricola</name>
    <dbReference type="NCBI Taxonomy" id="3110330"/>
    <lineage>
        <taxon>Bacteria</taxon>
        <taxon>Bacillati</taxon>
        <taxon>Actinomycetota</taxon>
        <taxon>Actinomycetes</taxon>
        <taxon>Micrococcales</taxon>
        <taxon>Micrococcaceae</taxon>
        <taxon>Sinomonas</taxon>
    </lineage>
</organism>
<comment type="caution">
    <text evidence="2">The sequence shown here is derived from an EMBL/GenBank/DDBJ whole genome shotgun (WGS) entry which is preliminary data.</text>
</comment>
<proteinExistence type="predicted"/>
<reference evidence="2 3" key="1">
    <citation type="submission" date="2023-12" db="EMBL/GenBank/DDBJ databases">
        <title>Sinomonas terricola sp. nov, isolated from litchi orchard soil in Guangdong, PR China.</title>
        <authorList>
            <person name="Jiaxin W."/>
            <person name="Yang Z."/>
            <person name="Honghui Z."/>
        </authorList>
    </citation>
    <scope>NUCLEOTIDE SEQUENCE [LARGE SCALE GENOMIC DNA]</scope>
    <source>
        <strain evidence="2 3">JGH33</strain>
    </source>
</reference>
<dbReference type="RefSeq" id="WP_323279000.1">
    <property type="nucleotide sequence ID" value="NZ_JAYGGQ010000007.1"/>
</dbReference>
<name>A0ABU5T661_9MICC</name>
<keyword evidence="1" id="KW-1133">Transmembrane helix</keyword>
<keyword evidence="3" id="KW-1185">Reference proteome</keyword>